<comment type="caution">
    <text evidence="1">The sequence shown here is derived from an EMBL/GenBank/DDBJ whole genome shotgun (WGS) entry which is preliminary data.</text>
</comment>
<gene>
    <name evidence="1" type="ORF">HJG52_03840</name>
</gene>
<sequence length="228" mass="23604">MATQPDPFPSLRRRIEALESEVRTLRSRNPFFGTGFHPTANNGIESDDFDGDIDAADAGTKGWALNAARAALGELILRPGSIGNDALTNPVGVGAIFDFLQGFSLTTALTNIRTTNLVVPPGFSRAAISIATRVYAINPRTTGGYDGAGGDYLYGQANISGFNGFALPLAVSGSGGSGTNVSPFSVVLSDLDAGSTIPVQIAAATNFASWAANPANTAEVSGSVMWFR</sequence>
<dbReference type="AlphaFoldDB" id="A0A849HKF9"/>
<organism evidence="1 2">
    <name type="scientific">Knoellia koreensis</name>
    <dbReference type="NCBI Taxonomy" id="2730921"/>
    <lineage>
        <taxon>Bacteria</taxon>
        <taxon>Bacillati</taxon>
        <taxon>Actinomycetota</taxon>
        <taxon>Actinomycetes</taxon>
        <taxon>Micrococcales</taxon>
        <taxon>Intrasporangiaceae</taxon>
        <taxon>Knoellia</taxon>
    </lineage>
</organism>
<reference evidence="1 2" key="1">
    <citation type="submission" date="2020-04" db="EMBL/GenBank/DDBJ databases">
        <title>Knoellia sp. isolate from air conditioner.</title>
        <authorList>
            <person name="Chea S."/>
            <person name="Kim D.-U."/>
        </authorList>
    </citation>
    <scope>NUCLEOTIDE SEQUENCE [LARGE SCALE GENOMIC DNA]</scope>
    <source>
        <strain evidence="1 2">DB2414S</strain>
    </source>
</reference>
<keyword evidence="2" id="KW-1185">Reference proteome</keyword>
<dbReference type="EMBL" id="JABEPQ010000001">
    <property type="protein sequence ID" value="NNM45137.1"/>
    <property type="molecule type" value="Genomic_DNA"/>
</dbReference>
<proteinExistence type="predicted"/>
<name>A0A849HKF9_9MICO</name>
<accession>A0A849HKF9</accession>
<evidence type="ECO:0000313" key="2">
    <source>
        <dbReference type="Proteomes" id="UP000588586"/>
    </source>
</evidence>
<evidence type="ECO:0000313" key="1">
    <source>
        <dbReference type="EMBL" id="NNM45137.1"/>
    </source>
</evidence>
<dbReference type="Proteomes" id="UP000588586">
    <property type="component" value="Unassembled WGS sequence"/>
</dbReference>
<dbReference type="RefSeq" id="WP_171242201.1">
    <property type="nucleotide sequence ID" value="NZ_JABEPQ010000001.1"/>
</dbReference>
<protein>
    <submittedName>
        <fullName evidence="1">Uncharacterized protein</fullName>
    </submittedName>
</protein>